<dbReference type="SUPFAM" id="SSF54427">
    <property type="entry name" value="NTF2-like"/>
    <property type="match status" value="1"/>
</dbReference>
<reference evidence="2 3" key="1">
    <citation type="submission" date="2023-07" db="EMBL/GenBank/DDBJ databases">
        <title>Sorghum-associated microbial communities from plants grown in Nebraska, USA.</title>
        <authorList>
            <person name="Schachtman D."/>
        </authorList>
    </citation>
    <scope>NUCLEOTIDE SEQUENCE [LARGE SCALE GENOMIC DNA]</scope>
    <source>
        <strain evidence="2 3">DS1781</strain>
    </source>
</reference>
<protein>
    <submittedName>
        <fullName evidence="2">Ketosteroid isomerase-like protein</fullName>
    </submittedName>
</protein>
<name>A0ABU1NAZ8_9BURK</name>
<gene>
    <name evidence="2" type="ORF">J2739_000841</name>
</gene>
<evidence type="ECO:0000313" key="2">
    <source>
        <dbReference type="EMBL" id="MDR6535081.1"/>
    </source>
</evidence>
<dbReference type="EMBL" id="JAVDRF010000002">
    <property type="protein sequence ID" value="MDR6535081.1"/>
    <property type="molecule type" value="Genomic_DNA"/>
</dbReference>
<comment type="caution">
    <text evidence="2">The sequence shown here is derived from an EMBL/GenBank/DDBJ whole genome shotgun (WGS) entry which is preliminary data.</text>
</comment>
<organism evidence="2 3">
    <name type="scientific">Variovorax soli</name>
    <dbReference type="NCBI Taxonomy" id="376815"/>
    <lineage>
        <taxon>Bacteria</taxon>
        <taxon>Pseudomonadati</taxon>
        <taxon>Pseudomonadota</taxon>
        <taxon>Betaproteobacteria</taxon>
        <taxon>Burkholderiales</taxon>
        <taxon>Comamonadaceae</taxon>
        <taxon>Variovorax</taxon>
    </lineage>
</organism>
<dbReference type="RefSeq" id="WP_309898871.1">
    <property type="nucleotide sequence ID" value="NZ_JAVDRF010000002.1"/>
</dbReference>
<feature type="domain" description="SnoaL-like" evidence="1">
    <location>
        <begin position="11"/>
        <end position="152"/>
    </location>
</feature>
<proteinExistence type="predicted"/>
<sequence length="196" mass="22451">MSNILHDYSPERISDRMQIQDCMYRWCRAVDRLDFSGIRDVFHPDATDMHGAYDGPVDGLIDWIRNRHAAIPFSMHAVSNLLIEFAGPDLALVETYVRTTQRYPAEARAALDQLAGGKAGAEGGGMDLMTCSRYVDRFERREDRRWRIARRTLVADWKQFVPVPADLPTSPASQQTGRRDQDDFIFHERQALGIRP</sequence>
<evidence type="ECO:0000259" key="1">
    <source>
        <dbReference type="Pfam" id="PF13577"/>
    </source>
</evidence>
<evidence type="ECO:0000313" key="3">
    <source>
        <dbReference type="Proteomes" id="UP001184230"/>
    </source>
</evidence>
<dbReference type="Proteomes" id="UP001184230">
    <property type="component" value="Unassembled WGS sequence"/>
</dbReference>
<dbReference type="Pfam" id="PF13577">
    <property type="entry name" value="SnoaL_4"/>
    <property type="match status" value="1"/>
</dbReference>
<dbReference type="Gene3D" id="3.10.450.50">
    <property type="match status" value="1"/>
</dbReference>
<dbReference type="InterPro" id="IPR037401">
    <property type="entry name" value="SnoaL-like"/>
</dbReference>
<dbReference type="InterPro" id="IPR032710">
    <property type="entry name" value="NTF2-like_dom_sf"/>
</dbReference>
<accession>A0ABU1NAZ8</accession>
<keyword evidence="3" id="KW-1185">Reference proteome</keyword>